<dbReference type="EMBL" id="KZ305031">
    <property type="protein sequence ID" value="PIA48582.1"/>
    <property type="molecule type" value="Genomic_DNA"/>
</dbReference>
<evidence type="ECO:0000256" key="1">
    <source>
        <dbReference type="ARBA" id="ARBA00004123"/>
    </source>
</evidence>
<name>A0A2G5DYI8_AQUCA</name>
<evidence type="ECO:0000259" key="4">
    <source>
        <dbReference type="PROSITE" id="PS51138"/>
    </source>
</evidence>
<gene>
    <name evidence="5" type="ORF">AQUCO_01400873v1</name>
</gene>
<feature type="region of interest" description="Disordered" evidence="3">
    <location>
        <begin position="412"/>
        <end position="470"/>
    </location>
</feature>
<dbReference type="GO" id="GO:0050832">
    <property type="term" value="P:defense response to fungus"/>
    <property type="evidence" value="ECO:0007669"/>
    <property type="project" value="InterPro"/>
</dbReference>
<dbReference type="STRING" id="218851.A0A2G5DYI8"/>
<evidence type="ECO:0000313" key="5">
    <source>
        <dbReference type="EMBL" id="PIA48582.1"/>
    </source>
</evidence>
<dbReference type="InterPro" id="IPR033485">
    <property type="entry name" value="EMSY-LIKE_plant"/>
</dbReference>
<keyword evidence="2" id="KW-0539">Nucleus</keyword>
<protein>
    <recommendedName>
        <fullName evidence="4">ENT domain-containing protein</fullName>
    </recommendedName>
</protein>
<feature type="domain" description="ENT" evidence="4">
    <location>
        <begin position="50"/>
        <end position="138"/>
    </location>
</feature>
<proteinExistence type="predicted"/>
<dbReference type="InterPro" id="IPR036142">
    <property type="entry name" value="ENT_dom-like_sf"/>
</dbReference>
<feature type="region of interest" description="Disordered" evidence="3">
    <location>
        <begin position="123"/>
        <end position="163"/>
    </location>
</feature>
<organism evidence="5 6">
    <name type="scientific">Aquilegia coerulea</name>
    <name type="common">Rocky mountain columbine</name>
    <dbReference type="NCBI Taxonomy" id="218851"/>
    <lineage>
        <taxon>Eukaryota</taxon>
        <taxon>Viridiplantae</taxon>
        <taxon>Streptophyta</taxon>
        <taxon>Embryophyta</taxon>
        <taxon>Tracheophyta</taxon>
        <taxon>Spermatophyta</taxon>
        <taxon>Magnoliopsida</taxon>
        <taxon>Ranunculales</taxon>
        <taxon>Ranunculaceae</taxon>
        <taxon>Thalictroideae</taxon>
        <taxon>Aquilegia</taxon>
    </lineage>
</organism>
<keyword evidence="6" id="KW-1185">Reference proteome</keyword>
<dbReference type="SMART" id="SM01191">
    <property type="entry name" value="ENT"/>
    <property type="match status" value="1"/>
</dbReference>
<feature type="region of interest" description="Disordered" evidence="3">
    <location>
        <begin position="1"/>
        <end position="36"/>
    </location>
</feature>
<comment type="subcellular location">
    <subcellularLocation>
        <location evidence="1">Nucleus</location>
    </subcellularLocation>
</comment>
<dbReference type="InterPro" id="IPR005491">
    <property type="entry name" value="ENT_dom"/>
</dbReference>
<accession>A0A2G5DYI8</accession>
<dbReference type="Gene3D" id="1.10.1240.40">
    <property type="entry name" value="ENT domain"/>
    <property type="match status" value="1"/>
</dbReference>
<feature type="compositionally biased region" description="Polar residues" evidence="3">
    <location>
        <begin position="18"/>
        <end position="33"/>
    </location>
</feature>
<feature type="compositionally biased region" description="Polar residues" evidence="3">
    <location>
        <begin position="128"/>
        <end position="146"/>
    </location>
</feature>
<sequence length="470" mass="51337">MEYEHPDSSGTDDDLPPSHQNRVQRGSRVSGTGRSAVLGSVPYPRLHTDMEAQIYHLEQEAYRSVLLAFKAQSDTTITWEKTSLMAELRKELNISEDEHKALLGRVDADDNLRRIREWRQSGGLRPGLQSTSQPFHDSLSSPTFSASRKKQKTSHSVPSLSLRAPSSVLHPQTVVPSISAAKRGSLPVARGRKPKSSIQYPSSVSTGRVQVSSGPLLANVQVSSGPLLANEPIEAVAYGASLIGRKVRIRWPDDNCFYKAVVTDFKEGRHALVYDLNSPNAMLEWVNFNEISPQDIRWDGETPGNSRGLGHEINKSVVVAAAALPDVGRGRGAYTNNPKGHIPPLQNGIAKKASGDIEILRTDKLIKEVEKIFGTNHPDPLELEKAKKALKEHEQTLVDAIARLADAYDGKTDGGENKAAHGQSVDGEGLKNQQYNGNQYPADIHNNGLDGDQMTKGGSLASNYQQEDDL</sequence>
<dbReference type="PANTHER" id="PTHR33432:SF27">
    <property type="entry name" value="PROTEIN EMSY-LIKE 3"/>
    <property type="match status" value="1"/>
</dbReference>
<dbReference type="SUPFAM" id="SSF158639">
    <property type="entry name" value="ENT-like"/>
    <property type="match status" value="1"/>
</dbReference>
<evidence type="ECO:0000313" key="6">
    <source>
        <dbReference type="Proteomes" id="UP000230069"/>
    </source>
</evidence>
<dbReference type="Pfam" id="PF03735">
    <property type="entry name" value="ENT"/>
    <property type="match status" value="1"/>
</dbReference>
<dbReference type="CDD" id="cd20404">
    <property type="entry name" value="Tudor_Agenet_AtEML-like"/>
    <property type="match status" value="1"/>
</dbReference>
<evidence type="ECO:0000256" key="3">
    <source>
        <dbReference type="SAM" id="MobiDB-lite"/>
    </source>
</evidence>
<reference evidence="5 6" key="1">
    <citation type="submission" date="2017-09" db="EMBL/GenBank/DDBJ databases">
        <title>WGS assembly of Aquilegia coerulea Goldsmith.</title>
        <authorList>
            <person name="Hodges S."/>
            <person name="Kramer E."/>
            <person name="Nordborg M."/>
            <person name="Tomkins J."/>
            <person name="Borevitz J."/>
            <person name="Derieg N."/>
            <person name="Yan J."/>
            <person name="Mihaltcheva S."/>
            <person name="Hayes R.D."/>
            <person name="Rokhsar D."/>
        </authorList>
    </citation>
    <scope>NUCLEOTIDE SEQUENCE [LARGE SCALE GENOMIC DNA]</scope>
    <source>
        <strain evidence="6">cv. Goldsmith</strain>
    </source>
</reference>
<dbReference type="InParanoid" id="A0A2G5DYI8"/>
<dbReference type="OrthoDB" id="1737049at2759"/>
<feature type="compositionally biased region" description="Polar residues" evidence="3">
    <location>
        <begin position="460"/>
        <end position="470"/>
    </location>
</feature>
<dbReference type="GO" id="GO:0005634">
    <property type="term" value="C:nucleus"/>
    <property type="evidence" value="ECO:0007669"/>
    <property type="project" value="UniProtKB-SubCell"/>
</dbReference>
<dbReference type="SUPFAM" id="SSF63748">
    <property type="entry name" value="Tudor/PWWP/MBT"/>
    <property type="match status" value="1"/>
</dbReference>
<dbReference type="PROSITE" id="PS51138">
    <property type="entry name" value="ENT"/>
    <property type="match status" value="1"/>
</dbReference>
<dbReference type="AlphaFoldDB" id="A0A2G5DYI8"/>
<dbReference type="Proteomes" id="UP000230069">
    <property type="component" value="Unassembled WGS sequence"/>
</dbReference>
<evidence type="ECO:0000256" key="2">
    <source>
        <dbReference type="ARBA" id="ARBA00023242"/>
    </source>
</evidence>
<dbReference type="PANTHER" id="PTHR33432">
    <property type="entry name" value="PROTEIN EMSY-LIKE 4"/>
    <property type="match status" value="1"/>
</dbReference>